<keyword evidence="3" id="KW-1185">Reference proteome</keyword>
<protein>
    <submittedName>
        <fullName evidence="4">Uncharacterized protein LOC129926008</fullName>
    </submittedName>
</protein>
<evidence type="ECO:0000256" key="1">
    <source>
        <dbReference type="SAM" id="Phobius"/>
    </source>
</evidence>
<keyword evidence="1" id="KW-0472">Membrane</keyword>
<feature type="transmembrane region" description="Helical" evidence="1">
    <location>
        <begin position="664"/>
        <end position="688"/>
    </location>
</feature>
<organism evidence="3 4">
    <name type="scientific">Biomphalaria glabrata</name>
    <name type="common">Bloodfluke planorb</name>
    <name type="synonym">Freshwater snail</name>
    <dbReference type="NCBI Taxonomy" id="6526"/>
    <lineage>
        <taxon>Eukaryota</taxon>
        <taxon>Metazoa</taxon>
        <taxon>Spiralia</taxon>
        <taxon>Lophotrochozoa</taxon>
        <taxon>Mollusca</taxon>
        <taxon>Gastropoda</taxon>
        <taxon>Heterobranchia</taxon>
        <taxon>Euthyneura</taxon>
        <taxon>Panpulmonata</taxon>
        <taxon>Hygrophila</taxon>
        <taxon>Lymnaeoidea</taxon>
        <taxon>Planorbidae</taxon>
        <taxon>Biomphalaria</taxon>
    </lineage>
</organism>
<sequence length="785" mass="89449">MYLYFIVICMTLVAQALGYSDTNCTLDVVNKKEFESRIIGYLDSKSDTVLLEYDLDFSHVGSDFDLVNRTNPIAFQPWRWYRAKGIASTGILLNQYRPYGKILNMINKKFTVPLIDHPKGCLYNISRDDMEMYINAFLLDDFKIHVDDLRTSVKLSTDVAICTAQIIGANYSLELALWCCEYEIHNEVNCYIVKMSTIFSVTKGCVSMLMLIACLYIPLLFPVNRTREVREGALQTLPRENQRSLRFQFKDFLSKDVKKESISEKDITSLPAFYSSIKSKAKDKIYTAEIIDVTLKVVNDGYIHCGQTVLSGFGSLIYHLFNSLACSGHYREDSKNSIKRRCCSALLRLLFFFVFFIAPYSFNTYLEVENYNTDLAIALRERGTNDEDFSVELLLFLEMGLMNAIVIAALSYDALKGDNFQNALRNLRVNLHHSWKKTIQLMKQCWCGSACYVFLPLYLALCFFIILMSLVYNSPANLIFLDMFPFKEARKRYPIGNAIVVQLFFGTIFFSFTYPSIFIADLFFTCTALVMFNAPFISTILSGVALFFLYLKKFVTKIGNELDENLQNLVILIKHETALPALTENILPAINDNDLPINTNEDESYSVYFLPIATEEYDKVNLKVDRSRLHVEVSGCIPFILKRNEICVSKRLLMYMTYANITKSLLQCLVIMIFLATVVSTVIALGTYEYISTSYQILITLVTGIVPLVVQMLSGGESEGSKSKRPIREIKSAVVESLSSYVEKIEIADLNLQNWRDVERKSDNVDLIVTSSDSEGNNGEGYHLI</sequence>
<evidence type="ECO:0000313" key="3">
    <source>
        <dbReference type="Proteomes" id="UP001165740"/>
    </source>
</evidence>
<feature type="signal peptide" evidence="2">
    <location>
        <begin position="1"/>
        <end position="18"/>
    </location>
</feature>
<dbReference type="GeneID" id="129926008"/>
<dbReference type="RefSeq" id="XP_055883653.1">
    <property type="nucleotide sequence ID" value="XM_056027678.1"/>
</dbReference>
<keyword evidence="2" id="KW-0732">Signal</keyword>
<feature type="transmembrane region" description="Helical" evidence="1">
    <location>
        <begin position="452"/>
        <end position="472"/>
    </location>
</feature>
<keyword evidence="1" id="KW-1133">Transmembrane helix</keyword>
<feature type="transmembrane region" description="Helical" evidence="1">
    <location>
        <begin position="694"/>
        <end position="715"/>
    </location>
</feature>
<evidence type="ECO:0000313" key="4">
    <source>
        <dbReference type="RefSeq" id="XP_055883653.1"/>
    </source>
</evidence>
<name>A0A9W3A900_BIOGL</name>
<evidence type="ECO:0000256" key="2">
    <source>
        <dbReference type="SAM" id="SignalP"/>
    </source>
</evidence>
<gene>
    <name evidence="4" type="primary">LOC129926008</name>
</gene>
<accession>A0A9W3A900</accession>
<proteinExistence type="predicted"/>
<dbReference type="AlphaFoldDB" id="A0A9W3A900"/>
<feature type="chain" id="PRO_5040770872" evidence="2">
    <location>
        <begin position="19"/>
        <end position="785"/>
    </location>
</feature>
<dbReference type="OrthoDB" id="6217100at2759"/>
<keyword evidence="1" id="KW-0812">Transmembrane</keyword>
<reference evidence="4" key="1">
    <citation type="submission" date="2025-08" db="UniProtKB">
        <authorList>
            <consortium name="RefSeq"/>
        </authorList>
    </citation>
    <scope>IDENTIFICATION</scope>
</reference>
<dbReference type="Proteomes" id="UP001165740">
    <property type="component" value="Chromosome 4"/>
</dbReference>
<feature type="transmembrane region" description="Helical" evidence="1">
    <location>
        <begin position="518"/>
        <end position="551"/>
    </location>
</feature>
<feature type="transmembrane region" description="Helical" evidence="1">
    <location>
        <begin position="493"/>
        <end position="512"/>
    </location>
</feature>
<feature type="transmembrane region" description="Helical" evidence="1">
    <location>
        <begin position="345"/>
        <end position="362"/>
    </location>
</feature>
<feature type="transmembrane region" description="Helical" evidence="1">
    <location>
        <begin position="198"/>
        <end position="221"/>
    </location>
</feature>